<reference evidence="2 3" key="1">
    <citation type="journal article" date="2016" name="Mol. Biol. Evol.">
        <title>Comparative Genomics of Early-Diverging Mushroom-Forming Fungi Provides Insights into the Origins of Lignocellulose Decay Capabilities.</title>
        <authorList>
            <person name="Nagy L.G."/>
            <person name="Riley R."/>
            <person name="Tritt A."/>
            <person name="Adam C."/>
            <person name="Daum C."/>
            <person name="Floudas D."/>
            <person name="Sun H."/>
            <person name="Yadav J.S."/>
            <person name="Pangilinan J."/>
            <person name="Larsson K.H."/>
            <person name="Matsuura K."/>
            <person name="Barry K."/>
            <person name="Labutti K."/>
            <person name="Kuo R."/>
            <person name="Ohm R.A."/>
            <person name="Bhattacharya S.S."/>
            <person name="Shirouzu T."/>
            <person name="Yoshinaga Y."/>
            <person name="Martin F.M."/>
            <person name="Grigoriev I.V."/>
            <person name="Hibbett D.S."/>
        </authorList>
    </citation>
    <scope>NUCLEOTIDE SEQUENCE [LARGE SCALE GENOMIC DNA]</scope>
    <source>
        <strain evidence="2 3">HHB14362 ss-1</strain>
    </source>
</reference>
<dbReference type="AlphaFoldDB" id="A0A165MBP4"/>
<protein>
    <submittedName>
        <fullName evidence="2">Uncharacterized protein</fullName>
    </submittedName>
</protein>
<feature type="region of interest" description="Disordered" evidence="1">
    <location>
        <begin position="231"/>
        <end position="254"/>
    </location>
</feature>
<dbReference type="Proteomes" id="UP000076761">
    <property type="component" value="Unassembled WGS sequence"/>
</dbReference>
<feature type="compositionally biased region" description="Low complexity" evidence="1">
    <location>
        <begin position="236"/>
        <end position="248"/>
    </location>
</feature>
<evidence type="ECO:0000313" key="3">
    <source>
        <dbReference type="Proteomes" id="UP000076761"/>
    </source>
</evidence>
<evidence type="ECO:0000256" key="1">
    <source>
        <dbReference type="SAM" id="MobiDB-lite"/>
    </source>
</evidence>
<accession>A0A165MBP4</accession>
<evidence type="ECO:0000313" key="2">
    <source>
        <dbReference type="EMBL" id="KZT18138.1"/>
    </source>
</evidence>
<name>A0A165MBP4_9AGAM</name>
<proteinExistence type="predicted"/>
<organism evidence="2 3">
    <name type="scientific">Neolentinus lepideus HHB14362 ss-1</name>
    <dbReference type="NCBI Taxonomy" id="1314782"/>
    <lineage>
        <taxon>Eukaryota</taxon>
        <taxon>Fungi</taxon>
        <taxon>Dikarya</taxon>
        <taxon>Basidiomycota</taxon>
        <taxon>Agaricomycotina</taxon>
        <taxon>Agaricomycetes</taxon>
        <taxon>Gloeophyllales</taxon>
        <taxon>Gloeophyllaceae</taxon>
        <taxon>Neolentinus</taxon>
    </lineage>
</organism>
<feature type="region of interest" description="Disordered" evidence="1">
    <location>
        <begin position="272"/>
        <end position="315"/>
    </location>
</feature>
<gene>
    <name evidence="2" type="ORF">NEOLEDRAFT_1152769</name>
</gene>
<feature type="region of interest" description="Disordered" evidence="1">
    <location>
        <begin position="62"/>
        <end position="113"/>
    </location>
</feature>
<feature type="compositionally biased region" description="Basic and acidic residues" evidence="1">
    <location>
        <begin position="302"/>
        <end position="315"/>
    </location>
</feature>
<sequence length="315" mass="34349">MLDPAAVQDYSKFFNRSVGVAAKFREEGSQVHMVRNHDGTAPVGHAFSESAGFQEIGPPMELHEEEEPKQGTPSWSSGSFQFPTPDPSPLPSVQLYPSNAALFDPQNPQEGSSDPAQIVLGALGRHMPECDMLSLTREPSHFIGPSPFPPVPDYFRCLLGLIYDKKGDHIFGNVQAIVQANRKGPRRINRSPVLTVFYDGKRVRNPLAAVEKAVVMCIELIADQAVNTLRSAEQRTSSQTATTTTPTDADCDNVRYSDALTGPARAYAPNACNAGLPPLLTPASEPKPKCEPDESFSTCRMRKPEQTSRTPGRET</sequence>
<keyword evidence="3" id="KW-1185">Reference proteome</keyword>
<feature type="compositionally biased region" description="Polar residues" evidence="1">
    <location>
        <begin position="71"/>
        <end position="82"/>
    </location>
</feature>
<dbReference type="InParanoid" id="A0A165MBP4"/>
<dbReference type="EMBL" id="KV425705">
    <property type="protein sequence ID" value="KZT18138.1"/>
    <property type="molecule type" value="Genomic_DNA"/>
</dbReference>